<name>A0A917SDU9_9ACTN</name>
<evidence type="ECO:0000256" key="2">
    <source>
        <dbReference type="ARBA" id="ARBA00022475"/>
    </source>
</evidence>
<feature type="transmembrane region" description="Helical" evidence="6">
    <location>
        <begin position="47"/>
        <end position="71"/>
    </location>
</feature>
<feature type="transmembrane region" description="Helical" evidence="6">
    <location>
        <begin position="190"/>
        <end position="208"/>
    </location>
</feature>
<dbReference type="GO" id="GO:0005886">
    <property type="term" value="C:plasma membrane"/>
    <property type="evidence" value="ECO:0007669"/>
    <property type="project" value="UniProtKB-SubCell"/>
</dbReference>
<accession>A0A917SDU9</accession>
<keyword evidence="4 6" id="KW-1133">Transmembrane helix</keyword>
<keyword evidence="5 6" id="KW-0472">Membrane</keyword>
<evidence type="ECO:0000256" key="1">
    <source>
        <dbReference type="ARBA" id="ARBA00004651"/>
    </source>
</evidence>
<dbReference type="Pfam" id="PF01810">
    <property type="entry name" value="LysE"/>
    <property type="match status" value="1"/>
</dbReference>
<dbReference type="RefSeq" id="WP_229670288.1">
    <property type="nucleotide sequence ID" value="NZ_BMMZ01000010.1"/>
</dbReference>
<dbReference type="Proteomes" id="UP000613840">
    <property type="component" value="Unassembled WGS sequence"/>
</dbReference>
<protein>
    <submittedName>
        <fullName evidence="7">Transporter</fullName>
    </submittedName>
</protein>
<reference evidence="7" key="2">
    <citation type="submission" date="2020-09" db="EMBL/GenBank/DDBJ databases">
        <authorList>
            <person name="Sun Q."/>
            <person name="Zhou Y."/>
        </authorList>
    </citation>
    <scope>NUCLEOTIDE SEQUENCE</scope>
    <source>
        <strain evidence="7">CGMCC 4.7306</strain>
    </source>
</reference>
<dbReference type="InterPro" id="IPR001123">
    <property type="entry name" value="LeuE-type"/>
</dbReference>
<reference evidence="7" key="1">
    <citation type="journal article" date="2014" name="Int. J. Syst. Evol. Microbiol.">
        <title>Complete genome sequence of Corynebacterium casei LMG S-19264T (=DSM 44701T), isolated from a smear-ripened cheese.</title>
        <authorList>
            <consortium name="US DOE Joint Genome Institute (JGI-PGF)"/>
            <person name="Walter F."/>
            <person name="Albersmeier A."/>
            <person name="Kalinowski J."/>
            <person name="Ruckert C."/>
        </authorList>
    </citation>
    <scope>NUCLEOTIDE SEQUENCE</scope>
    <source>
        <strain evidence="7">CGMCC 4.7306</strain>
    </source>
</reference>
<evidence type="ECO:0000313" key="8">
    <source>
        <dbReference type="Proteomes" id="UP000613840"/>
    </source>
</evidence>
<evidence type="ECO:0000256" key="4">
    <source>
        <dbReference type="ARBA" id="ARBA00022989"/>
    </source>
</evidence>
<dbReference type="AlphaFoldDB" id="A0A917SDU9"/>
<keyword evidence="2" id="KW-1003">Cell membrane</keyword>
<comment type="caution">
    <text evidence="7">The sequence shown here is derived from an EMBL/GenBank/DDBJ whole genome shotgun (WGS) entry which is preliminary data.</text>
</comment>
<dbReference type="EMBL" id="BMMZ01000010">
    <property type="protein sequence ID" value="GGL75271.1"/>
    <property type="molecule type" value="Genomic_DNA"/>
</dbReference>
<comment type="subcellular location">
    <subcellularLocation>
        <location evidence="1">Cell membrane</location>
        <topology evidence="1">Multi-pass membrane protein</topology>
    </subcellularLocation>
</comment>
<feature type="transmembrane region" description="Helical" evidence="6">
    <location>
        <begin position="14"/>
        <end position="35"/>
    </location>
</feature>
<evidence type="ECO:0000256" key="5">
    <source>
        <dbReference type="ARBA" id="ARBA00023136"/>
    </source>
</evidence>
<evidence type="ECO:0000256" key="6">
    <source>
        <dbReference type="SAM" id="Phobius"/>
    </source>
</evidence>
<feature type="transmembrane region" description="Helical" evidence="6">
    <location>
        <begin position="154"/>
        <end position="178"/>
    </location>
</feature>
<proteinExistence type="predicted"/>
<keyword evidence="8" id="KW-1185">Reference proteome</keyword>
<dbReference type="GO" id="GO:0015171">
    <property type="term" value="F:amino acid transmembrane transporter activity"/>
    <property type="evidence" value="ECO:0007669"/>
    <property type="project" value="TreeGrafter"/>
</dbReference>
<feature type="transmembrane region" description="Helical" evidence="6">
    <location>
        <begin position="117"/>
        <end position="134"/>
    </location>
</feature>
<evidence type="ECO:0000313" key="7">
    <source>
        <dbReference type="EMBL" id="GGL75271.1"/>
    </source>
</evidence>
<keyword evidence="3 6" id="KW-0812">Transmembrane</keyword>
<feature type="transmembrane region" description="Helical" evidence="6">
    <location>
        <begin position="77"/>
        <end position="97"/>
    </location>
</feature>
<evidence type="ECO:0000256" key="3">
    <source>
        <dbReference type="ARBA" id="ARBA00022692"/>
    </source>
</evidence>
<organism evidence="7 8">
    <name type="scientific">Microlunatus endophyticus</name>
    <dbReference type="NCBI Taxonomy" id="1716077"/>
    <lineage>
        <taxon>Bacteria</taxon>
        <taxon>Bacillati</taxon>
        <taxon>Actinomycetota</taxon>
        <taxon>Actinomycetes</taxon>
        <taxon>Propionibacteriales</taxon>
        <taxon>Propionibacteriaceae</taxon>
        <taxon>Microlunatus</taxon>
    </lineage>
</organism>
<sequence length="209" mass="21942">MLIDQFTGPGFGTAVQGFGMMMSLVVAIGAQNAFLLRQAILRSHVRALVVICWLSDVALVSAGVAGLGAVVTHAPTAMTVIRIVGAAVLLGYAAMAVRRMIIGEHLEIGDTGVRRSLASAVGTCLAPTWLNPHVYLDTVLIIGGVANSHGDERWWFAAGSMAASLAWFAALGFGAGLLRPVLRTARAWRILDSIIALIMIGTAIRLLLA</sequence>
<dbReference type="PANTHER" id="PTHR30086">
    <property type="entry name" value="ARGININE EXPORTER PROTEIN ARGO"/>
    <property type="match status" value="1"/>
</dbReference>
<gene>
    <name evidence="7" type="ORF">GCM10011575_36810</name>
</gene>
<dbReference type="PANTHER" id="PTHR30086:SF20">
    <property type="entry name" value="ARGININE EXPORTER PROTEIN ARGO-RELATED"/>
    <property type="match status" value="1"/>
</dbReference>